<evidence type="ECO:0000313" key="4">
    <source>
        <dbReference type="EMBL" id="KAL3778042.1"/>
    </source>
</evidence>
<comment type="caution">
    <text evidence="4">The sequence shown here is derived from an EMBL/GenBank/DDBJ whole genome shotgun (WGS) entry which is preliminary data.</text>
</comment>
<feature type="domain" description="DUF7640" evidence="3">
    <location>
        <begin position="415"/>
        <end position="538"/>
    </location>
</feature>
<proteinExistence type="predicted"/>
<dbReference type="EMBL" id="JALLPJ020001009">
    <property type="protein sequence ID" value="KAL3778042.1"/>
    <property type="molecule type" value="Genomic_DNA"/>
</dbReference>
<feature type="chain" id="PRO_5044777901" description="DUF7640 domain-containing protein" evidence="2">
    <location>
        <begin position="31"/>
        <end position="822"/>
    </location>
</feature>
<feature type="region of interest" description="Disordered" evidence="1">
    <location>
        <begin position="736"/>
        <end position="772"/>
    </location>
</feature>
<sequence>MRLAIPSFSLGATIATPALLQALLTQDASASCGSKANQQFGHESTAIDTSYMSIKKYEEHISQQIKQKVNAKIELREKIAGAVSSLFTDEEPASFKSDVGILTCANPQDVCVKSSSSSLGGFCVSADVDIANRKLERERQLVTRHWCYYTNGTKGEKCHGWFACRNLSDSFIENNVGCGSCNGLQSALTKNGTNSHKETSSGGEYSRSSLVILGDRACIGAESCIDATGPFYVSDEAFGGSSACAKVSGNSTIGFKSCSGAHACKESQGQTTIAQYSCTGNKACYESFGSDSCARTMPDGETPPVNVTAFSDLVFQVGDKSCGGTMSCARAESPDAVVTIENDSCNGVSSCLDFASTSTIGNHSCNAQKSCTRQIGAFVVADRGCNGPFSCLGSSKDKEVIIDANLTSLSVDQDSCNREFACSNNRPGNAVIGKEACNGDHACEYMKGSVLITNKACGARDACNQLSGTSVIGQHSCTLDKACVLLSNNTSIDRISCNGAESCGLLSGNTTIGPDSCVGQGTCSVMSGTTSLVEGACPQSSGTVTVGQDSCTGFGACSEIHGDISINVDSCNGEMSCYSLSFLNPGDFFTVSNHTCIGDESCSGTEDQLTVGENSMMSIDLTVSAEACIGDHSCELTENVDVNARSCQGVHACQAAFNVTTSHDSCLGDAACNSTFETVISDDSCVGYRACQSVKFGTIARSACGGDMACLMCNKGDNADYCGPLVDDYGNVVELPGGNITNSTSPPTPPPEDNTTNSTTPPPGGPGPSRRERRLELESPISLTVVEGLCNGCFVCHGIRDVVTIGEYSCIGLPGIGRSNYN</sequence>
<protein>
    <recommendedName>
        <fullName evidence="3">DUF7640 domain-containing protein</fullName>
    </recommendedName>
</protein>
<dbReference type="InterPro" id="IPR056057">
    <property type="entry name" value="DUF7640"/>
</dbReference>
<dbReference type="InterPro" id="IPR019524">
    <property type="entry name" value="B-solenoid_diatom-type"/>
</dbReference>
<keyword evidence="2" id="KW-0732">Signal</keyword>
<dbReference type="Proteomes" id="UP001530400">
    <property type="component" value="Unassembled WGS sequence"/>
</dbReference>
<evidence type="ECO:0000313" key="5">
    <source>
        <dbReference type="Proteomes" id="UP001530400"/>
    </source>
</evidence>
<dbReference type="Pfam" id="PF24646">
    <property type="entry name" value="DUF7640"/>
    <property type="match status" value="4"/>
</dbReference>
<gene>
    <name evidence="4" type="ORF">ACHAWO_010278</name>
</gene>
<keyword evidence="5" id="KW-1185">Reference proteome</keyword>
<organism evidence="4 5">
    <name type="scientific">Cyclotella atomus</name>
    <dbReference type="NCBI Taxonomy" id="382360"/>
    <lineage>
        <taxon>Eukaryota</taxon>
        <taxon>Sar</taxon>
        <taxon>Stramenopiles</taxon>
        <taxon>Ochrophyta</taxon>
        <taxon>Bacillariophyta</taxon>
        <taxon>Coscinodiscophyceae</taxon>
        <taxon>Thalassiosirophycidae</taxon>
        <taxon>Stephanodiscales</taxon>
        <taxon>Stephanodiscaceae</taxon>
        <taxon>Cyclotella</taxon>
    </lineage>
</organism>
<dbReference type="PANTHER" id="PTHR22534:SF5">
    <property type="entry name" value="SRCR DOMAIN-CONTAINING PROTEIN"/>
    <property type="match status" value="1"/>
</dbReference>
<evidence type="ECO:0000256" key="2">
    <source>
        <dbReference type="SAM" id="SignalP"/>
    </source>
</evidence>
<name>A0ABD3NSC8_9STRA</name>
<feature type="signal peptide" evidence="2">
    <location>
        <begin position="1"/>
        <end position="30"/>
    </location>
</feature>
<feature type="domain" description="DUF7640" evidence="3">
    <location>
        <begin position="614"/>
        <end position="711"/>
    </location>
</feature>
<feature type="domain" description="DUF7640" evidence="3">
    <location>
        <begin position="316"/>
        <end position="394"/>
    </location>
</feature>
<feature type="domain" description="DUF7640" evidence="3">
    <location>
        <begin position="211"/>
        <end position="297"/>
    </location>
</feature>
<reference evidence="4 5" key="1">
    <citation type="submission" date="2024-10" db="EMBL/GenBank/DDBJ databases">
        <title>Updated reference genomes for cyclostephanoid diatoms.</title>
        <authorList>
            <person name="Roberts W.R."/>
            <person name="Alverson A.J."/>
        </authorList>
    </citation>
    <scope>NUCLEOTIDE SEQUENCE [LARGE SCALE GENOMIC DNA]</scope>
    <source>
        <strain evidence="4 5">AJA010-31</strain>
    </source>
</reference>
<evidence type="ECO:0000259" key="3">
    <source>
        <dbReference type="Pfam" id="PF24646"/>
    </source>
</evidence>
<evidence type="ECO:0000256" key="1">
    <source>
        <dbReference type="SAM" id="MobiDB-lite"/>
    </source>
</evidence>
<dbReference type="AlphaFoldDB" id="A0ABD3NSC8"/>
<dbReference type="PANTHER" id="PTHR22534">
    <property type="entry name" value="SRCR DOMAIN-CONTAINING PROTEIN"/>
    <property type="match status" value="1"/>
</dbReference>
<accession>A0ABD3NSC8</accession>